<evidence type="ECO:0000256" key="1">
    <source>
        <dbReference type="ARBA" id="ARBA00004184"/>
    </source>
</evidence>
<sequence>MSFPPARLSLPEECKQVVLVAPIDGLTATCACALATSPHVPLSCQVLVKRVPVQISSPSSYNGNLHAVPSSPDVGAATRDFMSTVQQVESKMCASRATRSGVSVSHMTQFFYGDISPKVEEIGPMLSRIRVLEGGVLGKCDVAASSVGVTAASDRNISAPRASNSLFVLVLSAQSLGTNTEIGLKGYEALLRRLWSDADFTHAAETASQRTRVRGSLVILADDVYRTAACQMLSRIAKGVVTPVNWVVLLAYAHALDPPALEFGATEVAVRSSTGISHGGTLPILCAANIIGVLRHFPVSRSEPATITPVDVALNAALLGHIYLRHGELPACEECATELQYDDALHAPPFAAPAAAAGAATVTSTQAAPCATQHNMASFAVAESRRPGEASLVWGMVGEYLMCYYSRYAEQILDAFPVADILTPAPLLQFPFSVADVANFGPEPRAATYALEGWRAYRQRQRIMESKAGSAEATHVLKACVAQMESTVRFIESIACMGARRDKASSAPAASHRRAASSSFSVLPYRLDDFNVTLYHSLLRRLTSHYSLMPYHQYSALVEVDWEAYVSVIAQAVLEHLARRVTRSSYGWRRLGGSPPLPPMADIAKFAGAVGDSTVVGAPTEGADVSGTPPTLTKEGTAVTPEAPFNFPEPRRSFTNDLVYHGADRIPPLPSLTRKYLECLVFLHRIGMTANGRRSNMTPGMTPEVLTSILAQPDIQRLVTVLAAREGAPRKDVEAQARRILLQCGDTLNHVHCRTTGLVIQNFFKRIYGRVEVNSGVFERLHRYFAMPRVAVVFVPLHRSYIDFLILSELMAHMQLPLPHVVAGENFLSMGCLATLMRGSGAFFMRRSFRGDPLYAALFKEYVRHLVRARRPVEFFIEGMRSRTGKTMAPKMGLLKFVCDIFYEPGQQELDDVLIMPVSLSYDELLEATTHAQELLGVPKPKENPTNMLKARSLLERKHGNIHVYMSEPVSLRSFRENPRHCPAPFQAKREHLREEAKPPTKTASVSQTLDTTPSVVKGNSITPAPLLATIAWNLVYQLQRNTVITPASMVAAVVECLGPYHSAASTRSTKNGNAVEAASTAAAIMPLEKVQQGVTWLRSILQDRGAKLSLEAAERSPDRIATIGLSSLYRYLRTTDDMSAVVYHPDSVTTRIAVNISTNQLIHVCVDEALIAVVAQAFGSFTTPYRSRPGASEVMLCGMRSVKVDVLKSQTQLLQRLLSVEFPNYAAASPVRFSSWLECTLSQLQRESVEVKSVSSGLSDIESRSGASVLVPVTQYHYFLLQLICPHVEALYAVLVTVSTLLATYPGEPLGAADVVTTTQRVCGTLYAENKLRYVVAANKQTLQNYCESLVACSLLQLKRLPATLLPGKGVKSSSGVMVYTMGSLGKEAALSRLEVLSKQIQNLWWHPSAVAGATIDKAVVQARVLSVYRELTQPSKM</sequence>
<keyword evidence="9" id="KW-1185">Reference proteome</keyword>
<feature type="compositionally biased region" description="Basic and acidic residues" evidence="6">
    <location>
        <begin position="990"/>
        <end position="999"/>
    </location>
</feature>
<evidence type="ECO:0000256" key="3">
    <source>
        <dbReference type="ARBA" id="ARBA00022679"/>
    </source>
</evidence>
<evidence type="ECO:0000313" key="8">
    <source>
        <dbReference type="EMBL" id="KAG5493884.1"/>
    </source>
</evidence>
<dbReference type="GeneID" id="94287839"/>
<comment type="subcellular location">
    <subcellularLocation>
        <location evidence="1">Endomembrane system</location>
        <topology evidence="1">Peripheral membrane protein</topology>
    </subcellularLocation>
</comment>
<evidence type="ECO:0000313" key="9">
    <source>
        <dbReference type="Proteomes" id="UP000674318"/>
    </source>
</evidence>
<dbReference type="Proteomes" id="UP000674318">
    <property type="component" value="Unassembled WGS sequence"/>
</dbReference>
<dbReference type="Pfam" id="PF01553">
    <property type="entry name" value="Acyltransferase"/>
    <property type="match status" value="1"/>
</dbReference>
<dbReference type="CDD" id="cd07993">
    <property type="entry name" value="LPLAT_DHAPAT-like"/>
    <property type="match status" value="1"/>
</dbReference>
<dbReference type="InterPro" id="IPR041728">
    <property type="entry name" value="GPAT/DHAPAT_LPLAT"/>
</dbReference>
<reference evidence="8 9" key="1">
    <citation type="submission" date="2021-02" db="EMBL/GenBank/DDBJ databases">
        <title>Porcisia hertigi Genome sequencing and assembly.</title>
        <authorList>
            <person name="Almutairi H."/>
            <person name="Gatherer D."/>
        </authorList>
    </citation>
    <scope>NUCLEOTIDE SEQUENCE [LARGE SCALE GENOMIC DNA]</scope>
    <source>
        <strain evidence="8 9">C119</strain>
    </source>
</reference>
<dbReference type="SUPFAM" id="SSF69593">
    <property type="entry name" value="Glycerol-3-phosphate (1)-acyltransferase"/>
    <property type="match status" value="1"/>
</dbReference>
<dbReference type="GO" id="GO:0008654">
    <property type="term" value="P:phospholipid biosynthetic process"/>
    <property type="evidence" value="ECO:0007669"/>
    <property type="project" value="TreeGrafter"/>
</dbReference>
<comment type="caution">
    <text evidence="8">The sequence shown here is derived from an EMBL/GenBank/DDBJ whole genome shotgun (WGS) entry which is preliminary data.</text>
</comment>
<dbReference type="RefSeq" id="XP_067753919.1">
    <property type="nucleotide sequence ID" value="XM_067897762.1"/>
</dbReference>
<evidence type="ECO:0000256" key="4">
    <source>
        <dbReference type="ARBA" id="ARBA00023136"/>
    </source>
</evidence>
<dbReference type="PANTHER" id="PTHR12563">
    <property type="entry name" value="GLYCEROL-3-PHOSPHATE ACYLTRANSFERASE"/>
    <property type="match status" value="1"/>
</dbReference>
<dbReference type="PANTHER" id="PTHR12563:SF17">
    <property type="entry name" value="DIHYDROXYACETONE PHOSPHATE ACYLTRANSFERASE"/>
    <property type="match status" value="1"/>
</dbReference>
<dbReference type="GO" id="GO:0006072">
    <property type="term" value="P:glycerol-3-phosphate metabolic process"/>
    <property type="evidence" value="ECO:0007669"/>
    <property type="project" value="TreeGrafter"/>
</dbReference>
<dbReference type="InterPro" id="IPR022284">
    <property type="entry name" value="GPAT/DHAPAT"/>
</dbReference>
<dbReference type="EMBL" id="JAFJZO010000034">
    <property type="protein sequence ID" value="KAG5493884.1"/>
    <property type="molecule type" value="Genomic_DNA"/>
</dbReference>
<feature type="region of interest" description="Disordered" evidence="6">
    <location>
        <begin position="620"/>
        <end position="647"/>
    </location>
</feature>
<dbReference type="GO" id="GO:0019432">
    <property type="term" value="P:triglyceride biosynthetic process"/>
    <property type="evidence" value="ECO:0007669"/>
    <property type="project" value="TreeGrafter"/>
</dbReference>
<keyword evidence="5" id="KW-0012">Acyltransferase</keyword>
<evidence type="ECO:0000256" key="2">
    <source>
        <dbReference type="ARBA" id="ARBA00007937"/>
    </source>
</evidence>
<comment type="similarity">
    <text evidence="2">Belongs to the GPAT/DAPAT family.</text>
</comment>
<gene>
    <name evidence="8" type="ORF">JKF63_01716</name>
</gene>
<protein>
    <recommendedName>
        <fullName evidence="7">Phospholipid/glycerol acyltransferase domain-containing protein</fullName>
    </recommendedName>
</protein>
<dbReference type="GO" id="GO:0004366">
    <property type="term" value="F:glycerol-3-phosphate O-acyltransferase activity"/>
    <property type="evidence" value="ECO:0007669"/>
    <property type="project" value="TreeGrafter"/>
</dbReference>
<dbReference type="OrthoDB" id="10255570at2759"/>
<evidence type="ECO:0000256" key="5">
    <source>
        <dbReference type="ARBA" id="ARBA00023315"/>
    </source>
</evidence>
<evidence type="ECO:0000256" key="6">
    <source>
        <dbReference type="SAM" id="MobiDB-lite"/>
    </source>
</evidence>
<proteinExistence type="inferred from homology"/>
<evidence type="ECO:0000259" key="7">
    <source>
        <dbReference type="SMART" id="SM00563"/>
    </source>
</evidence>
<keyword evidence="4" id="KW-0472">Membrane</keyword>
<dbReference type="KEGG" id="phet:94287839"/>
<dbReference type="InterPro" id="IPR002123">
    <property type="entry name" value="Plipid/glycerol_acylTrfase"/>
</dbReference>
<dbReference type="GO" id="GO:0012505">
    <property type="term" value="C:endomembrane system"/>
    <property type="evidence" value="ECO:0007669"/>
    <property type="project" value="UniProtKB-SubCell"/>
</dbReference>
<dbReference type="GO" id="GO:0031966">
    <property type="term" value="C:mitochondrial membrane"/>
    <property type="evidence" value="ECO:0007669"/>
    <property type="project" value="TreeGrafter"/>
</dbReference>
<dbReference type="GO" id="GO:0006631">
    <property type="term" value="P:fatty acid metabolic process"/>
    <property type="evidence" value="ECO:0007669"/>
    <property type="project" value="TreeGrafter"/>
</dbReference>
<dbReference type="Pfam" id="PF19277">
    <property type="entry name" value="GPAT_C"/>
    <property type="match status" value="1"/>
</dbReference>
<feature type="region of interest" description="Disordered" evidence="6">
    <location>
        <begin position="990"/>
        <end position="1009"/>
    </location>
</feature>
<name>A0A836HLN7_9TRYP</name>
<keyword evidence="3" id="KW-0808">Transferase</keyword>
<dbReference type="SMART" id="SM00563">
    <property type="entry name" value="PlsC"/>
    <property type="match status" value="1"/>
</dbReference>
<organism evidence="8 9">
    <name type="scientific">Porcisia hertigi</name>
    <dbReference type="NCBI Taxonomy" id="2761500"/>
    <lineage>
        <taxon>Eukaryota</taxon>
        <taxon>Discoba</taxon>
        <taxon>Euglenozoa</taxon>
        <taxon>Kinetoplastea</taxon>
        <taxon>Metakinetoplastina</taxon>
        <taxon>Trypanosomatida</taxon>
        <taxon>Trypanosomatidae</taxon>
        <taxon>Leishmaniinae</taxon>
        <taxon>Porcisia</taxon>
    </lineage>
</organism>
<dbReference type="InterPro" id="IPR045520">
    <property type="entry name" value="GPAT/DHAPAT_C"/>
</dbReference>
<feature type="domain" description="Phospholipid/glycerol acyltransferase" evidence="7">
    <location>
        <begin position="792"/>
        <end position="923"/>
    </location>
</feature>
<accession>A0A836HLN7</accession>